<dbReference type="SUPFAM" id="SSF50630">
    <property type="entry name" value="Acid proteases"/>
    <property type="match status" value="2"/>
</dbReference>
<dbReference type="InterPro" id="IPR034122">
    <property type="entry name" value="Retropepsin-like_bacterial"/>
</dbReference>
<accession>A0A1H7RYQ9</accession>
<dbReference type="PROSITE" id="PS00141">
    <property type="entry name" value="ASP_PROTEASE"/>
    <property type="match status" value="1"/>
</dbReference>
<dbReference type="Gene3D" id="2.40.70.10">
    <property type="entry name" value="Acid Proteases"/>
    <property type="match status" value="2"/>
</dbReference>
<proteinExistence type="predicted"/>
<keyword evidence="3" id="KW-1185">Reference proteome</keyword>
<feature type="chain" id="PRO_5011674523" evidence="1">
    <location>
        <begin position="19"/>
        <end position="309"/>
    </location>
</feature>
<dbReference type="STRING" id="1855283.SAMN05216382_2396"/>
<keyword evidence="2" id="KW-0645">Protease</keyword>
<gene>
    <name evidence="2" type="ORF">SAMN05216382_2396</name>
</gene>
<dbReference type="InterPro" id="IPR021109">
    <property type="entry name" value="Peptidase_aspartic_dom_sf"/>
</dbReference>
<dbReference type="EMBL" id="FNZZ01000004">
    <property type="protein sequence ID" value="SEL65461.1"/>
    <property type="molecule type" value="Genomic_DNA"/>
</dbReference>
<dbReference type="InterPro" id="IPR001969">
    <property type="entry name" value="Aspartic_peptidase_AS"/>
</dbReference>
<dbReference type="Proteomes" id="UP000199214">
    <property type="component" value="Unassembled WGS sequence"/>
</dbReference>
<reference evidence="3" key="1">
    <citation type="submission" date="2016-10" db="EMBL/GenBank/DDBJ databases">
        <authorList>
            <person name="Varghese N."/>
            <person name="Submissions S."/>
        </authorList>
    </citation>
    <scope>NUCLEOTIDE SEQUENCE [LARGE SCALE GENOMIC DNA]</scope>
    <source>
        <strain evidence="3">JS21-1</strain>
    </source>
</reference>
<evidence type="ECO:0000256" key="1">
    <source>
        <dbReference type="SAM" id="SignalP"/>
    </source>
</evidence>
<dbReference type="OrthoDB" id="107347at2"/>
<protein>
    <submittedName>
        <fullName evidence="2">Predicted aspartyl protease</fullName>
    </submittedName>
</protein>
<name>A0A1H7RYQ9_9SPHN</name>
<dbReference type="RefSeq" id="WP_093006555.1">
    <property type="nucleotide sequence ID" value="NZ_FNZZ01000004.1"/>
</dbReference>
<sequence>MERLAALLLGLVACAVHAQVPDPAPALAPSATSQPADDLSFAEVDRRMTVPVEIAGAGTYRFIIDTGAQRSVISRQLARRLGLPAGRRVRLTAMTGSSIVDTAIIPSLSVSTLGGEQIEAPALDGVDLGALGLLGIDTLQRHRLVIDFDAARMSVAASTRRDRAVRAAPGEIVIQARSIFGQLVVTNATINGRRVRVVLDTGTSISLGNRALQRMLMRRGKQAQTEMISVLGDKLTADYAATRELKLGSATISGLPIAFADAAPFRAFALDNKPALFLGMDALKLFRRVEVDFANHELGLLMPRAIAAR</sequence>
<dbReference type="AlphaFoldDB" id="A0A1H7RYQ9"/>
<dbReference type="GO" id="GO:0006508">
    <property type="term" value="P:proteolysis"/>
    <property type="evidence" value="ECO:0007669"/>
    <property type="project" value="UniProtKB-KW"/>
</dbReference>
<dbReference type="GO" id="GO:0004190">
    <property type="term" value="F:aspartic-type endopeptidase activity"/>
    <property type="evidence" value="ECO:0007669"/>
    <property type="project" value="InterPro"/>
</dbReference>
<feature type="signal peptide" evidence="1">
    <location>
        <begin position="1"/>
        <end position="18"/>
    </location>
</feature>
<keyword evidence="1" id="KW-0732">Signal</keyword>
<keyword evidence="2" id="KW-0378">Hydrolase</keyword>
<evidence type="ECO:0000313" key="2">
    <source>
        <dbReference type="EMBL" id="SEL65461.1"/>
    </source>
</evidence>
<organism evidence="2 3">
    <name type="scientific">Sphingomonas palmae</name>
    <dbReference type="NCBI Taxonomy" id="1855283"/>
    <lineage>
        <taxon>Bacteria</taxon>
        <taxon>Pseudomonadati</taxon>
        <taxon>Pseudomonadota</taxon>
        <taxon>Alphaproteobacteria</taxon>
        <taxon>Sphingomonadales</taxon>
        <taxon>Sphingomonadaceae</taxon>
        <taxon>Sphingomonas</taxon>
    </lineage>
</organism>
<evidence type="ECO:0000313" key="3">
    <source>
        <dbReference type="Proteomes" id="UP000199214"/>
    </source>
</evidence>
<dbReference type="Pfam" id="PF13650">
    <property type="entry name" value="Asp_protease_2"/>
    <property type="match status" value="2"/>
</dbReference>
<dbReference type="CDD" id="cd05483">
    <property type="entry name" value="retropepsin_like_bacteria"/>
    <property type="match status" value="1"/>
</dbReference>